<feature type="domain" description="Acyl-CoA dehydrogenase/oxidase C-terminal" evidence="11">
    <location>
        <begin position="283"/>
        <end position="452"/>
    </location>
</feature>
<organism evidence="15 16">
    <name type="scientific">Pyruvatibacter mobilis</name>
    <dbReference type="NCBI Taxonomy" id="1712261"/>
    <lineage>
        <taxon>Bacteria</taxon>
        <taxon>Pseudomonadati</taxon>
        <taxon>Pseudomonadota</taxon>
        <taxon>Alphaproteobacteria</taxon>
        <taxon>Hyphomicrobiales</taxon>
        <taxon>Parvibaculaceae</taxon>
        <taxon>Pyruvatibacter</taxon>
    </lineage>
</organism>
<dbReference type="InterPro" id="IPR036250">
    <property type="entry name" value="AcylCo_DH-like_C"/>
</dbReference>
<evidence type="ECO:0000256" key="7">
    <source>
        <dbReference type="ARBA" id="ARBA00058683"/>
    </source>
</evidence>
<dbReference type="InterPro" id="IPR052166">
    <property type="entry name" value="Diverse_Acyl-CoA_DH"/>
</dbReference>
<keyword evidence="5 10" id="KW-0560">Oxidoreductase</keyword>
<dbReference type="SUPFAM" id="SSF47203">
    <property type="entry name" value="Acyl-CoA dehydrogenase C-terminal domain-like"/>
    <property type="match status" value="1"/>
</dbReference>
<dbReference type="Gene3D" id="2.40.110.10">
    <property type="entry name" value="Butyryl-CoA Dehydrogenase, subunit A, domain 2"/>
    <property type="match status" value="1"/>
</dbReference>
<dbReference type="Pfam" id="PF12806">
    <property type="entry name" value="Acyl-CoA_dh_C"/>
    <property type="match status" value="1"/>
</dbReference>
<dbReference type="InterPro" id="IPR046373">
    <property type="entry name" value="Acyl-CoA_Oxase/DH_mid-dom_sf"/>
</dbReference>
<feature type="domain" description="Acyl-CoA oxidase/dehydrogenase middle" evidence="12">
    <location>
        <begin position="161"/>
        <end position="264"/>
    </location>
</feature>
<dbReference type="AlphaFoldDB" id="A0A845QCI9"/>
<evidence type="ECO:0000259" key="13">
    <source>
        <dbReference type="Pfam" id="PF02771"/>
    </source>
</evidence>
<comment type="caution">
    <text evidence="15">The sequence shown here is derived from an EMBL/GenBank/DDBJ whole genome shotgun (WGS) entry which is preliminary data.</text>
</comment>
<keyword evidence="4 10" id="KW-0274">FAD</keyword>
<comment type="function">
    <text evidence="7">Involved in the assimilation of dimethylsulphoniopropionate (DMSP), an important compound in the fixation of carbon in marine phytoplankton, by mediating the conversion of 3-(methylthio)propanoyl-CoA (MMPA-CoA) to 3-(methylthio)acryloyl-CoA (MTA-CoA).</text>
</comment>
<evidence type="ECO:0000259" key="11">
    <source>
        <dbReference type="Pfam" id="PF00441"/>
    </source>
</evidence>
<feature type="domain" description="Acetyl-CoA dehydrogenase-like C-terminal" evidence="14">
    <location>
        <begin position="468"/>
        <end position="591"/>
    </location>
</feature>
<keyword evidence="3 10" id="KW-0285">Flavoprotein</keyword>
<comment type="cofactor">
    <cofactor evidence="1 10">
        <name>FAD</name>
        <dbReference type="ChEBI" id="CHEBI:57692"/>
    </cofactor>
</comment>
<proteinExistence type="inferred from homology"/>
<name>A0A845QCI9_9HYPH</name>
<evidence type="ECO:0000256" key="5">
    <source>
        <dbReference type="ARBA" id="ARBA00023002"/>
    </source>
</evidence>
<evidence type="ECO:0000313" key="15">
    <source>
        <dbReference type="EMBL" id="NBG96167.1"/>
    </source>
</evidence>
<dbReference type="InterPro" id="IPR009100">
    <property type="entry name" value="AcylCoA_DH/oxidase_NM_dom_sf"/>
</dbReference>
<dbReference type="EC" id="1.3.99.41" evidence="8"/>
<feature type="domain" description="Acyl-CoA dehydrogenase/oxidase N-terminal" evidence="13">
    <location>
        <begin position="78"/>
        <end position="156"/>
    </location>
</feature>
<dbReference type="GO" id="GO:0016627">
    <property type="term" value="F:oxidoreductase activity, acting on the CH-CH group of donors"/>
    <property type="evidence" value="ECO:0007669"/>
    <property type="project" value="InterPro"/>
</dbReference>
<evidence type="ECO:0000256" key="2">
    <source>
        <dbReference type="ARBA" id="ARBA00009347"/>
    </source>
</evidence>
<dbReference type="Gene3D" id="1.10.540.10">
    <property type="entry name" value="Acyl-CoA dehydrogenase/oxidase, N-terminal domain"/>
    <property type="match status" value="1"/>
</dbReference>
<dbReference type="SUPFAM" id="SSF56645">
    <property type="entry name" value="Acyl-CoA dehydrogenase NM domain-like"/>
    <property type="match status" value="1"/>
</dbReference>
<dbReference type="GeneID" id="300655315"/>
<dbReference type="InterPro" id="IPR037069">
    <property type="entry name" value="AcylCoA_DH/ox_N_sf"/>
</dbReference>
<evidence type="ECO:0000259" key="14">
    <source>
        <dbReference type="Pfam" id="PF12806"/>
    </source>
</evidence>
<evidence type="ECO:0000256" key="1">
    <source>
        <dbReference type="ARBA" id="ARBA00001974"/>
    </source>
</evidence>
<evidence type="ECO:0000256" key="10">
    <source>
        <dbReference type="RuleBase" id="RU362125"/>
    </source>
</evidence>
<dbReference type="InterPro" id="IPR013786">
    <property type="entry name" value="AcylCoA_DH/ox_N"/>
</dbReference>
<dbReference type="InterPro" id="IPR009075">
    <property type="entry name" value="AcylCo_DH/oxidase_C"/>
</dbReference>
<evidence type="ECO:0000259" key="12">
    <source>
        <dbReference type="Pfam" id="PF02770"/>
    </source>
</evidence>
<evidence type="ECO:0000256" key="6">
    <source>
        <dbReference type="ARBA" id="ARBA00051388"/>
    </source>
</evidence>
<dbReference type="FunFam" id="2.40.110.10:FF:000031">
    <property type="entry name" value="Acyl-CoA dehydrogenase, putative"/>
    <property type="match status" value="1"/>
</dbReference>
<dbReference type="PANTHER" id="PTHR42803">
    <property type="entry name" value="ACYL-COA DEHYDROGENASE"/>
    <property type="match status" value="1"/>
</dbReference>
<dbReference type="Proteomes" id="UP000470384">
    <property type="component" value="Unassembled WGS sequence"/>
</dbReference>
<dbReference type="Pfam" id="PF00441">
    <property type="entry name" value="Acyl-CoA_dh_1"/>
    <property type="match status" value="1"/>
</dbReference>
<gene>
    <name evidence="15" type="ORF">GTQ45_10525</name>
</gene>
<reference evidence="15 16" key="1">
    <citation type="journal article" date="2016" name="Int. J. Syst. Evol. Microbiol.">
        <title>Pyruvatibacter mobilis gen. nov., sp. nov., a marine bacterium from the culture broth of Picochlorum sp. 122.</title>
        <authorList>
            <person name="Wang G."/>
            <person name="Tang M."/>
            <person name="Wu H."/>
            <person name="Dai S."/>
            <person name="Li T."/>
            <person name="Chen C."/>
            <person name="He H."/>
            <person name="Fan J."/>
            <person name="Xiang W."/>
            <person name="Li X."/>
        </authorList>
    </citation>
    <scope>NUCLEOTIDE SEQUENCE [LARGE SCALE GENOMIC DNA]</scope>
    <source>
        <strain evidence="15 16">GYP-11</strain>
    </source>
</reference>
<comment type="catalytic activity">
    <reaction evidence="6">
        <text>3-(methylsulfanyl)propanoyl-CoA + oxidized [electron-transfer flavoprotein] + H(+) = 3-(methylsulfanyl)acryloyl-CoA + reduced [electron-transfer flavoprotein]</text>
        <dbReference type="Rhea" id="RHEA:52612"/>
        <dbReference type="Rhea" id="RHEA-COMP:10685"/>
        <dbReference type="Rhea" id="RHEA-COMP:10686"/>
        <dbReference type="ChEBI" id="CHEBI:15378"/>
        <dbReference type="ChEBI" id="CHEBI:57692"/>
        <dbReference type="ChEBI" id="CHEBI:58307"/>
        <dbReference type="ChEBI" id="CHEBI:82815"/>
        <dbReference type="ChEBI" id="CHEBI:84994"/>
        <dbReference type="EC" id="1.3.99.41"/>
    </reaction>
    <physiologicalReaction direction="left-to-right" evidence="6">
        <dbReference type="Rhea" id="RHEA:52613"/>
    </physiologicalReaction>
</comment>
<dbReference type="RefSeq" id="WP_160588216.1">
    <property type="nucleotide sequence ID" value="NZ_BMHN01000001.1"/>
</dbReference>
<dbReference type="Pfam" id="PF02771">
    <property type="entry name" value="Acyl-CoA_dh_N"/>
    <property type="match status" value="1"/>
</dbReference>
<evidence type="ECO:0000256" key="4">
    <source>
        <dbReference type="ARBA" id="ARBA00022827"/>
    </source>
</evidence>
<dbReference type="EMBL" id="WXYQ01000007">
    <property type="protein sequence ID" value="NBG96167.1"/>
    <property type="molecule type" value="Genomic_DNA"/>
</dbReference>
<dbReference type="InterPro" id="IPR006091">
    <property type="entry name" value="Acyl-CoA_Oxase/DH_mid-dom"/>
</dbReference>
<comment type="similarity">
    <text evidence="2 10">Belongs to the acyl-CoA dehydrogenase family.</text>
</comment>
<dbReference type="Pfam" id="PF02770">
    <property type="entry name" value="Acyl-CoA_dh_M"/>
    <property type="match status" value="1"/>
</dbReference>
<evidence type="ECO:0000313" key="16">
    <source>
        <dbReference type="Proteomes" id="UP000470384"/>
    </source>
</evidence>
<dbReference type="InterPro" id="IPR025878">
    <property type="entry name" value="Acyl-CoA_dh-like_C_dom"/>
</dbReference>
<dbReference type="PANTHER" id="PTHR42803:SF1">
    <property type="entry name" value="BROAD-SPECIFICITY LINEAR ACYL-COA DEHYDROGENASE FADE5"/>
    <property type="match status" value="1"/>
</dbReference>
<sequence length="598" mass="63932">MTYRPPVRDMSFALNEIAGLKDLCGTQAFPDLEPDLIEQVLEESGRMAGDLLAPLNWTGDQQGARLEADGVKAPDGFADAYKQWFEAGWCSIPGDVNYGGQGLPLALAVAVQEYINQANMAFGLCPMLSQGAVESLTQHGSDALREKYLPKLLSGEWTGSMNLTEPQAGSDVGALKAKAEPVGDGSYKIKGTKIYITWGDHDMAENIIHLVLARLPGAPEGTKGVSLFLVPKYFVNDDGSLGELNDVKCIGLEKKLGIHASPTCVMSYGENEGAIGWLIGEENKGMRCMFTMMNNARLNVGMQGVGIAERAYQQALDYAMERRQGKAHTPYTESQDGPSAIIDHPDIRRTLMTMKAMTEATRGICYANAVAIDLEHNGDDETRRKWGQGRAALLTPISKGFSTDIGVDVASMGIQIHGGMGFIEETGAAQHLRDSRIAPIYEGTNGIQAIDLVTRKLTMNGGEVIADFLDEIDDTAKQCAASNDEKLVTIGRELADANEVLRETTDWLLEAMKTEATDALGGATPYLKMIGTVAGGAYLAKGALAAHPKAADDAYLAGRVEMAAFYATNILPQAAGLKAPVTSGAQGLYALSPDLLAS</sequence>
<evidence type="ECO:0000256" key="8">
    <source>
        <dbReference type="ARBA" id="ARBA00066694"/>
    </source>
</evidence>
<keyword evidence="16" id="KW-1185">Reference proteome</keyword>
<dbReference type="OrthoDB" id="9807883at2"/>
<evidence type="ECO:0000256" key="9">
    <source>
        <dbReference type="ARBA" id="ARBA00069043"/>
    </source>
</evidence>
<evidence type="ECO:0000256" key="3">
    <source>
        <dbReference type="ARBA" id="ARBA00022630"/>
    </source>
</evidence>
<dbReference type="Gene3D" id="1.20.140.10">
    <property type="entry name" value="Butyryl-CoA Dehydrogenase, subunit A, domain 3"/>
    <property type="match status" value="1"/>
</dbReference>
<protein>
    <recommendedName>
        <fullName evidence="9">3-methylmercaptopropionyl-CoA dehydrogenase</fullName>
        <ecNumber evidence="8">1.3.99.41</ecNumber>
    </recommendedName>
</protein>
<dbReference type="GO" id="GO:0050660">
    <property type="term" value="F:flavin adenine dinucleotide binding"/>
    <property type="evidence" value="ECO:0007669"/>
    <property type="project" value="InterPro"/>
</dbReference>
<accession>A0A845QCI9</accession>